<feature type="domain" description="DUF5655" evidence="1">
    <location>
        <begin position="194"/>
        <end position="304"/>
    </location>
</feature>
<gene>
    <name evidence="2" type="ORF">A3C25_04865</name>
</gene>
<accession>A0A1F7GZJ2</accession>
<dbReference type="Proteomes" id="UP000177913">
    <property type="component" value="Unassembled WGS sequence"/>
</dbReference>
<dbReference type="Pfam" id="PF18899">
    <property type="entry name" value="DUF5655"/>
    <property type="match status" value="1"/>
</dbReference>
<dbReference type="InterPro" id="IPR043714">
    <property type="entry name" value="DUF5655"/>
</dbReference>
<evidence type="ECO:0000313" key="3">
    <source>
        <dbReference type="Proteomes" id="UP000177913"/>
    </source>
</evidence>
<organism evidence="2 3">
    <name type="scientific">Candidatus Roizmanbacteria bacterium RIFCSPHIGHO2_02_FULL_38_11</name>
    <dbReference type="NCBI Taxonomy" id="1802039"/>
    <lineage>
        <taxon>Bacteria</taxon>
        <taxon>Candidatus Roizmaniibacteriota</taxon>
    </lineage>
</organism>
<protein>
    <recommendedName>
        <fullName evidence="1">DUF5655 domain-containing protein</fullName>
    </recommendedName>
</protein>
<reference evidence="2 3" key="1">
    <citation type="journal article" date="2016" name="Nat. Commun.">
        <title>Thousands of microbial genomes shed light on interconnected biogeochemical processes in an aquifer system.</title>
        <authorList>
            <person name="Anantharaman K."/>
            <person name="Brown C.T."/>
            <person name="Hug L.A."/>
            <person name="Sharon I."/>
            <person name="Castelle C.J."/>
            <person name="Probst A.J."/>
            <person name="Thomas B.C."/>
            <person name="Singh A."/>
            <person name="Wilkins M.J."/>
            <person name="Karaoz U."/>
            <person name="Brodie E.L."/>
            <person name="Williams K.H."/>
            <person name="Hubbard S.S."/>
            <person name="Banfield J.F."/>
        </authorList>
    </citation>
    <scope>NUCLEOTIDE SEQUENCE [LARGE SCALE GENOMIC DNA]</scope>
</reference>
<dbReference type="InterPro" id="IPR011856">
    <property type="entry name" value="tRNA_endonuc-like_dom_sf"/>
</dbReference>
<dbReference type="Gene3D" id="3.40.1350.10">
    <property type="match status" value="1"/>
</dbReference>
<evidence type="ECO:0000259" key="1">
    <source>
        <dbReference type="Pfam" id="PF18899"/>
    </source>
</evidence>
<proteinExistence type="predicted"/>
<comment type="caution">
    <text evidence="2">The sequence shown here is derived from an EMBL/GenBank/DDBJ whole genome shotgun (WGS) entry which is preliminary data.</text>
</comment>
<sequence length="309" mass="36193">MPIFRIATNKLVEIEEKAFDLEKTLHKLTEESLDEVFGYEFVSGVLNKQLIVQGFELDTLAFDPEAKAFVIIEYKKDKSFSVIDQGYNYLGLMLNNKAEFILEYNERRRANLKRDDVDWSQSKVVFVAPSFTSYQKGAIAFKGLPIELWEVALFKDNLVLYNQIKPPEVSESIEKVTKNKVIESISKQVKTYTVEDHLDNASDPIKELFKNLQREIFEVDSRVQEKPVSWYIGYKIRYFNFCSVRVYKDKLVVYTRKEKIDDPKKIFKKVPSKWKWGKTAIWHTDITKESEIDYVMSVVRQGYEAAPDK</sequence>
<dbReference type="GO" id="GO:0003676">
    <property type="term" value="F:nucleic acid binding"/>
    <property type="evidence" value="ECO:0007669"/>
    <property type="project" value="InterPro"/>
</dbReference>
<dbReference type="EMBL" id="MFZO01000040">
    <property type="protein sequence ID" value="OGK23956.1"/>
    <property type="molecule type" value="Genomic_DNA"/>
</dbReference>
<name>A0A1F7GZJ2_9BACT</name>
<evidence type="ECO:0000313" key="2">
    <source>
        <dbReference type="EMBL" id="OGK23956.1"/>
    </source>
</evidence>
<dbReference type="AlphaFoldDB" id="A0A1F7GZJ2"/>